<dbReference type="GO" id="GO:0016020">
    <property type="term" value="C:membrane"/>
    <property type="evidence" value="ECO:0007669"/>
    <property type="project" value="UniProtKB-SubCell"/>
</dbReference>
<feature type="transmembrane region" description="Helical" evidence="7">
    <location>
        <begin position="124"/>
        <end position="143"/>
    </location>
</feature>
<feature type="region of interest" description="Disordered" evidence="6">
    <location>
        <begin position="781"/>
        <end position="831"/>
    </location>
</feature>
<dbReference type="InterPro" id="IPR013057">
    <property type="entry name" value="AA_transpt_TM"/>
</dbReference>
<feature type="compositionally biased region" description="Low complexity" evidence="6">
    <location>
        <begin position="552"/>
        <end position="566"/>
    </location>
</feature>
<organism evidence="9 10">
    <name type="scientific">Pseudocercospora musae</name>
    <dbReference type="NCBI Taxonomy" id="113226"/>
    <lineage>
        <taxon>Eukaryota</taxon>
        <taxon>Fungi</taxon>
        <taxon>Dikarya</taxon>
        <taxon>Ascomycota</taxon>
        <taxon>Pezizomycotina</taxon>
        <taxon>Dothideomycetes</taxon>
        <taxon>Dothideomycetidae</taxon>
        <taxon>Mycosphaerellales</taxon>
        <taxon>Mycosphaerellaceae</taxon>
        <taxon>Pseudocercospora</taxon>
    </lineage>
</organism>
<dbReference type="AlphaFoldDB" id="A0A139H0W1"/>
<dbReference type="Pfam" id="PF01490">
    <property type="entry name" value="Aa_trans"/>
    <property type="match status" value="1"/>
</dbReference>
<feature type="compositionally biased region" description="Polar residues" evidence="6">
    <location>
        <begin position="679"/>
        <end position="716"/>
    </location>
</feature>
<feature type="transmembrane region" description="Helical" evidence="7">
    <location>
        <begin position="195"/>
        <end position="217"/>
    </location>
</feature>
<evidence type="ECO:0000256" key="7">
    <source>
        <dbReference type="SAM" id="Phobius"/>
    </source>
</evidence>
<feature type="transmembrane region" description="Helical" evidence="7">
    <location>
        <begin position="382"/>
        <end position="402"/>
    </location>
</feature>
<comment type="similarity">
    <text evidence="2">Belongs to the amino acid/polyamine transporter 2 family.</text>
</comment>
<proteinExistence type="inferred from homology"/>
<dbReference type="EMBL" id="LFZO01000849">
    <property type="protein sequence ID" value="KXS96087.1"/>
    <property type="molecule type" value="Genomic_DNA"/>
</dbReference>
<evidence type="ECO:0000313" key="10">
    <source>
        <dbReference type="Proteomes" id="UP000073492"/>
    </source>
</evidence>
<dbReference type="OrthoDB" id="40134at2759"/>
<feature type="transmembrane region" description="Helical" evidence="7">
    <location>
        <begin position="357"/>
        <end position="376"/>
    </location>
</feature>
<dbReference type="Proteomes" id="UP000073492">
    <property type="component" value="Unassembled WGS sequence"/>
</dbReference>
<evidence type="ECO:0000259" key="8">
    <source>
        <dbReference type="Pfam" id="PF01490"/>
    </source>
</evidence>
<evidence type="ECO:0000256" key="5">
    <source>
        <dbReference type="ARBA" id="ARBA00023136"/>
    </source>
</evidence>
<evidence type="ECO:0000256" key="2">
    <source>
        <dbReference type="ARBA" id="ARBA00008066"/>
    </source>
</evidence>
<evidence type="ECO:0000256" key="6">
    <source>
        <dbReference type="SAM" id="MobiDB-lite"/>
    </source>
</evidence>
<evidence type="ECO:0000313" key="9">
    <source>
        <dbReference type="EMBL" id="KXS96087.1"/>
    </source>
</evidence>
<evidence type="ECO:0000256" key="1">
    <source>
        <dbReference type="ARBA" id="ARBA00004141"/>
    </source>
</evidence>
<feature type="transmembrane region" description="Helical" evidence="7">
    <location>
        <begin position="422"/>
        <end position="445"/>
    </location>
</feature>
<dbReference type="PANTHER" id="PTHR22950">
    <property type="entry name" value="AMINO ACID TRANSPORTER"/>
    <property type="match status" value="1"/>
</dbReference>
<feature type="compositionally biased region" description="Polar residues" evidence="6">
    <location>
        <begin position="726"/>
        <end position="754"/>
    </location>
</feature>
<reference evidence="9 10" key="1">
    <citation type="submission" date="2015-07" db="EMBL/GenBank/DDBJ databases">
        <title>Comparative genomics of the Sigatoka disease complex on banana suggests a link between parallel evolutionary changes in Pseudocercospora fijiensis and Pseudocercospora eumusae and increased virulence on the banana host.</title>
        <authorList>
            <person name="Chang T.-C."/>
            <person name="Salvucci A."/>
            <person name="Crous P.W."/>
            <person name="Stergiopoulos I."/>
        </authorList>
    </citation>
    <scope>NUCLEOTIDE SEQUENCE [LARGE SCALE GENOMIC DNA]</scope>
    <source>
        <strain evidence="9 10">CBS 116634</strain>
    </source>
</reference>
<keyword evidence="4 7" id="KW-1133">Transmembrane helix</keyword>
<feature type="transmembrane region" description="Helical" evidence="7">
    <location>
        <begin position="523"/>
        <end position="541"/>
    </location>
</feature>
<comment type="subcellular location">
    <subcellularLocation>
        <location evidence="1">Membrane</location>
        <topology evidence="1">Multi-pass membrane protein</topology>
    </subcellularLocation>
</comment>
<protein>
    <recommendedName>
        <fullName evidence="8">Amino acid transporter transmembrane domain-containing protein</fullName>
    </recommendedName>
</protein>
<keyword evidence="3 7" id="KW-0812">Transmembrane</keyword>
<gene>
    <name evidence="9" type="ORF">AC579_8287</name>
</gene>
<feature type="transmembrane region" description="Helical" evidence="7">
    <location>
        <begin position="237"/>
        <end position="262"/>
    </location>
</feature>
<dbReference type="PANTHER" id="PTHR22950:SF683">
    <property type="entry name" value="AMINO ACID TRANSPORTER (EUROFUNG)"/>
    <property type="match status" value="1"/>
</dbReference>
<dbReference type="STRING" id="113226.A0A139H0W1"/>
<evidence type="ECO:0000256" key="4">
    <source>
        <dbReference type="ARBA" id="ARBA00022989"/>
    </source>
</evidence>
<feature type="transmembrane region" description="Helical" evidence="7">
    <location>
        <begin position="163"/>
        <end position="183"/>
    </location>
</feature>
<evidence type="ECO:0000256" key="3">
    <source>
        <dbReference type="ARBA" id="ARBA00022692"/>
    </source>
</evidence>
<feature type="domain" description="Amino acid transporter transmembrane" evidence="8">
    <location>
        <begin position="52"/>
        <end position="445"/>
    </location>
</feature>
<name>A0A139H0W1_9PEZI</name>
<accession>A0A139H0W1</accession>
<keyword evidence="5 7" id="KW-0472">Membrane</keyword>
<comment type="caution">
    <text evidence="9">The sequence shown here is derived from an EMBL/GenBank/DDBJ whole genome shotgun (WGS) entry which is preliminary data.</text>
</comment>
<sequence length="831" mass="89753">MSSDDASSKGSKQPADVAPDMVALEAQHTGTTASAKTTVSPTFGEGEIKYENTGWKLAAFLMMKTQVGIGALSIPGAFETLGLIPGVFVLLIVASMATWSNHMAGNFCLKHEKVFSLDQAGKEMFGGVGEFMFLACLMLYYIFTAGSALVSVSTCLNALSEHGACTAAFIAVAAIVAFCLASVPKIAQISWFAPVAMMFILSSLFTVSIAVSLQRPAAAPQTGPWSSDYKLFASPSFPQAMAAVSTIIFSFTGTPYFFTIFAEMRVKQDYFKSMYLCQSVVFSIYTITGIMVYYFCGSYVTSPALGSAGHLIKKVAYGLGLPGLVITSMIVCHVPAKTIFLRCLAGSKHVNSKTWQHWTVWFSCTSGVVLVAYVIASAVPGFSSLVSLIGALFGTLIVLQPYAMMWWYDERHGDRSPRNKRWYAAAVWALFMFVAGWFCTISGTWGALQKLIQAYQADAGSVWSCADNSGSKTSLNTSTRPTRSNMPVAAILLAQRDIGSTVDGVHESLSSWHGCMAHSYCKWPVIAAIVVASLIVLSILCPRGRNRDRGGYQQAPPTPYQYQQPSPRQPPAYMVSGAGGGNRGAPIASTATFDAPSKKFNEDALPAMPSWQNAQSRRVESDEEVELEKMDHTSPAHTSPTYQQDALWGKSRDDFGNDRYNPAQSGDLGASGMHASPYNDYSTQQQQHYPASPYGNQGRSHNATGYFTGAQTSPSIHEQAPPSPYGAQNTHNNNRAEPYSPNSFMSPVSPNQYRSPMAGGFHTAGRTSPLSYAPTTAEYYDRAQQPSYAQPKPYEHSAAPSYHTEAPMASPLTPPALTPGRKPVNSGWRAV</sequence>
<dbReference type="GO" id="GO:0015179">
    <property type="term" value="F:L-amino acid transmembrane transporter activity"/>
    <property type="evidence" value="ECO:0007669"/>
    <property type="project" value="TreeGrafter"/>
</dbReference>
<feature type="region of interest" description="Disordered" evidence="6">
    <location>
        <begin position="546"/>
        <end position="769"/>
    </location>
</feature>
<keyword evidence="10" id="KW-1185">Reference proteome</keyword>
<feature type="transmembrane region" description="Helical" evidence="7">
    <location>
        <begin position="315"/>
        <end position="336"/>
    </location>
</feature>
<feature type="transmembrane region" description="Helical" evidence="7">
    <location>
        <begin position="274"/>
        <end position="295"/>
    </location>
</feature>
<feature type="compositionally biased region" description="Polar residues" evidence="6">
    <location>
        <begin position="635"/>
        <end position="644"/>
    </location>
</feature>